<feature type="transmembrane region" description="Helical" evidence="1">
    <location>
        <begin position="135"/>
        <end position="156"/>
    </location>
</feature>
<feature type="transmembrane region" description="Helical" evidence="1">
    <location>
        <begin position="194"/>
        <end position="212"/>
    </location>
</feature>
<dbReference type="PANTHER" id="PTHR22911:SF134">
    <property type="entry name" value="DMT FAMILY TRANSPORTER"/>
    <property type="match status" value="1"/>
</dbReference>
<accession>A0A1A8TAL4</accession>
<dbReference type="SUPFAM" id="SSF103481">
    <property type="entry name" value="Multidrug resistance efflux transporter EmrE"/>
    <property type="match status" value="1"/>
</dbReference>
<feature type="transmembrane region" description="Helical" evidence="1">
    <location>
        <begin position="224"/>
        <end position="241"/>
    </location>
</feature>
<gene>
    <name evidence="3" type="primary">yhbE</name>
    <name evidence="3" type="ORF">MAQ5080_01541</name>
</gene>
<name>A0A1A8TAL4_9GAMM</name>
<feature type="domain" description="EamA" evidence="2">
    <location>
        <begin position="164"/>
        <end position="269"/>
    </location>
</feature>
<evidence type="ECO:0000313" key="4">
    <source>
        <dbReference type="Proteomes" id="UP000092627"/>
    </source>
</evidence>
<feature type="transmembrane region" description="Helical" evidence="1">
    <location>
        <begin position="9"/>
        <end position="30"/>
    </location>
</feature>
<feature type="domain" description="EamA" evidence="2">
    <location>
        <begin position="11"/>
        <end position="145"/>
    </location>
</feature>
<reference evidence="3 4" key="1">
    <citation type="submission" date="2016-06" db="EMBL/GenBank/DDBJ databases">
        <authorList>
            <person name="Kjaerup R.B."/>
            <person name="Dalgaard T.S."/>
            <person name="Juul-Madsen H.R."/>
        </authorList>
    </citation>
    <scope>NUCLEOTIDE SEQUENCE [LARGE SCALE GENOMIC DNA]</scope>
    <source>
        <strain evidence="3 4">CECT 5080</strain>
    </source>
</reference>
<feature type="transmembrane region" description="Helical" evidence="1">
    <location>
        <begin position="162"/>
        <end position="182"/>
    </location>
</feature>
<dbReference type="Proteomes" id="UP000092627">
    <property type="component" value="Unassembled WGS sequence"/>
</dbReference>
<sequence>MPLTSRQQFLYGLFFSSVCVLFWSMLPIALKLSGDFSDPVTLTWFRFAGAGVVLLVWQGLHGHLAEFRQLTGKNWLTLFSAGAFLIVNYTCFAWSLDYLHPGIAQLSFQVAPFFLALGGWVFFKEWIRWQQWACFAVLGLGMLLFFHPVLGGGLAAQSLDTTLIGFVIVQTGVVCWSIYALLQKSLFSKLSPTNILLGIYLFALVSMLPFTRPSDLLAMNTSETLVAVFCSLNTLVAYGSFAQAMKYWQTVQVSVCVALTPVIAFILTEVCVALGLWSSVIVSINADSLSLFGMALVIAAAIIVQVITAAFNKRQLKVNQRQLKVNQNEKAAA</sequence>
<keyword evidence="4" id="KW-1185">Reference proteome</keyword>
<feature type="transmembrane region" description="Helical" evidence="1">
    <location>
        <begin position="289"/>
        <end position="311"/>
    </location>
</feature>
<keyword evidence="1" id="KW-0812">Transmembrane</keyword>
<keyword evidence="1" id="KW-0472">Membrane</keyword>
<evidence type="ECO:0000259" key="2">
    <source>
        <dbReference type="Pfam" id="PF00892"/>
    </source>
</evidence>
<dbReference type="OrthoDB" id="8479066at2"/>
<dbReference type="InterPro" id="IPR037185">
    <property type="entry name" value="EmrE-like"/>
</dbReference>
<evidence type="ECO:0000313" key="3">
    <source>
        <dbReference type="EMBL" id="SBS29922.1"/>
    </source>
</evidence>
<evidence type="ECO:0000256" key="1">
    <source>
        <dbReference type="SAM" id="Phobius"/>
    </source>
</evidence>
<organism evidence="3 4">
    <name type="scientific">Marinomonas aquimarina</name>
    <dbReference type="NCBI Taxonomy" id="295068"/>
    <lineage>
        <taxon>Bacteria</taxon>
        <taxon>Pseudomonadati</taxon>
        <taxon>Pseudomonadota</taxon>
        <taxon>Gammaproteobacteria</taxon>
        <taxon>Oceanospirillales</taxon>
        <taxon>Oceanospirillaceae</taxon>
        <taxon>Marinomonas</taxon>
    </lineage>
</organism>
<feature type="transmembrane region" description="Helical" evidence="1">
    <location>
        <begin position="76"/>
        <end position="96"/>
    </location>
</feature>
<feature type="transmembrane region" description="Helical" evidence="1">
    <location>
        <begin position="102"/>
        <end position="123"/>
    </location>
</feature>
<dbReference type="RefSeq" id="WP_067208373.1">
    <property type="nucleotide sequence ID" value="NZ_FLOC01000007.1"/>
</dbReference>
<dbReference type="STRING" id="295068.MAQ5080_01541"/>
<dbReference type="InterPro" id="IPR000620">
    <property type="entry name" value="EamA_dom"/>
</dbReference>
<keyword evidence="1" id="KW-1133">Transmembrane helix</keyword>
<dbReference type="PANTHER" id="PTHR22911">
    <property type="entry name" value="ACYL-MALONYL CONDENSING ENZYME-RELATED"/>
    <property type="match status" value="1"/>
</dbReference>
<protein>
    <submittedName>
        <fullName evidence="3">Putative inner membrane transporter YhbE</fullName>
    </submittedName>
</protein>
<dbReference type="EMBL" id="FLOC01000007">
    <property type="protein sequence ID" value="SBS29922.1"/>
    <property type="molecule type" value="Genomic_DNA"/>
</dbReference>
<feature type="transmembrane region" description="Helical" evidence="1">
    <location>
        <begin position="253"/>
        <end position="277"/>
    </location>
</feature>
<proteinExistence type="predicted"/>
<dbReference type="Pfam" id="PF00892">
    <property type="entry name" value="EamA"/>
    <property type="match status" value="2"/>
</dbReference>
<feature type="transmembrane region" description="Helical" evidence="1">
    <location>
        <begin position="42"/>
        <end position="64"/>
    </location>
</feature>
<dbReference type="GO" id="GO:0016020">
    <property type="term" value="C:membrane"/>
    <property type="evidence" value="ECO:0007669"/>
    <property type="project" value="InterPro"/>
</dbReference>
<dbReference type="Gene3D" id="1.10.3730.20">
    <property type="match status" value="1"/>
</dbReference>
<dbReference type="AlphaFoldDB" id="A0A1A8TAL4"/>